<accession>A0ABP9LQ07</accession>
<evidence type="ECO:0008006" key="4">
    <source>
        <dbReference type="Google" id="ProtNLM"/>
    </source>
</evidence>
<dbReference type="EMBL" id="BAABKY010000004">
    <property type="protein sequence ID" value="GAA5080926.1"/>
    <property type="molecule type" value="Genomic_DNA"/>
</dbReference>
<feature type="transmembrane region" description="Helical" evidence="1">
    <location>
        <begin position="197"/>
        <end position="218"/>
    </location>
</feature>
<keyword evidence="1" id="KW-0812">Transmembrane</keyword>
<gene>
    <name evidence="2" type="ORF">GCM10025759_30770</name>
</gene>
<dbReference type="RefSeq" id="WP_158982318.1">
    <property type="nucleotide sequence ID" value="NZ_BAABKY010000004.1"/>
</dbReference>
<feature type="transmembrane region" description="Helical" evidence="1">
    <location>
        <begin position="160"/>
        <end position="185"/>
    </location>
</feature>
<sequence>MTANGPSRLSVPLWPLPLLAAAMPFVVGHLAWWLSLRDGLIPSCNLYWDGCVSISRAARYGVGNHLFRMVMLPCATVQALCWLAATLWLRRETGAAMRVLPWLGLAAAVFLAMYATFLGTEGRAYEAMRRYGINLYFGLTYLALLSVLRVLSRPPVRDRAYVPLLVVALGFMALGLASVALRYALDDPALLDRWENLLEWHLGLWLTAMFAVLAWRWWGERVGLSR</sequence>
<proteinExistence type="predicted"/>
<evidence type="ECO:0000313" key="3">
    <source>
        <dbReference type="Proteomes" id="UP001501083"/>
    </source>
</evidence>
<feature type="transmembrane region" description="Helical" evidence="1">
    <location>
        <begin position="66"/>
        <end position="88"/>
    </location>
</feature>
<dbReference type="Proteomes" id="UP001501083">
    <property type="component" value="Unassembled WGS sequence"/>
</dbReference>
<feature type="transmembrane region" description="Helical" evidence="1">
    <location>
        <begin position="131"/>
        <end position="148"/>
    </location>
</feature>
<evidence type="ECO:0000313" key="2">
    <source>
        <dbReference type="EMBL" id="GAA5080926.1"/>
    </source>
</evidence>
<name>A0ABP9LQ07_9GAMM</name>
<feature type="transmembrane region" description="Helical" evidence="1">
    <location>
        <begin position="12"/>
        <end position="34"/>
    </location>
</feature>
<reference evidence="3" key="1">
    <citation type="journal article" date="2019" name="Int. J. Syst. Evol. Microbiol.">
        <title>The Global Catalogue of Microorganisms (GCM) 10K type strain sequencing project: providing services to taxonomists for standard genome sequencing and annotation.</title>
        <authorList>
            <consortium name="The Broad Institute Genomics Platform"/>
            <consortium name="The Broad Institute Genome Sequencing Center for Infectious Disease"/>
            <person name="Wu L."/>
            <person name="Ma J."/>
        </authorList>
    </citation>
    <scope>NUCLEOTIDE SEQUENCE [LARGE SCALE GENOMIC DNA]</scope>
    <source>
        <strain evidence="3">JCM 19212</strain>
    </source>
</reference>
<keyword evidence="1" id="KW-1133">Transmembrane helix</keyword>
<protein>
    <recommendedName>
        <fullName evidence="4">DUF998 domain-containing protein</fullName>
    </recommendedName>
</protein>
<organism evidence="2 3">
    <name type="scientific">Lysobacter panacisoli</name>
    <dbReference type="NCBI Taxonomy" id="1255263"/>
    <lineage>
        <taxon>Bacteria</taxon>
        <taxon>Pseudomonadati</taxon>
        <taxon>Pseudomonadota</taxon>
        <taxon>Gammaproteobacteria</taxon>
        <taxon>Lysobacterales</taxon>
        <taxon>Lysobacteraceae</taxon>
        <taxon>Lysobacter</taxon>
    </lineage>
</organism>
<comment type="caution">
    <text evidence="2">The sequence shown here is derived from an EMBL/GenBank/DDBJ whole genome shotgun (WGS) entry which is preliminary data.</text>
</comment>
<feature type="transmembrane region" description="Helical" evidence="1">
    <location>
        <begin position="100"/>
        <end position="119"/>
    </location>
</feature>
<keyword evidence="1" id="KW-0472">Membrane</keyword>
<evidence type="ECO:0000256" key="1">
    <source>
        <dbReference type="SAM" id="Phobius"/>
    </source>
</evidence>
<keyword evidence="3" id="KW-1185">Reference proteome</keyword>